<feature type="signal peptide" evidence="2">
    <location>
        <begin position="1"/>
        <end position="19"/>
    </location>
</feature>
<evidence type="ECO:0000313" key="4">
    <source>
        <dbReference type="Proteomes" id="UP000268162"/>
    </source>
</evidence>
<dbReference type="AlphaFoldDB" id="A0A4P9ZZ10"/>
<reference evidence="4" key="1">
    <citation type="journal article" date="2018" name="Nat. Microbiol.">
        <title>Leveraging single-cell genomics to expand the fungal tree of life.</title>
        <authorList>
            <person name="Ahrendt S.R."/>
            <person name="Quandt C.A."/>
            <person name="Ciobanu D."/>
            <person name="Clum A."/>
            <person name="Salamov A."/>
            <person name="Andreopoulos B."/>
            <person name="Cheng J.F."/>
            <person name="Woyke T."/>
            <person name="Pelin A."/>
            <person name="Henrissat B."/>
            <person name="Reynolds N.K."/>
            <person name="Benny G.L."/>
            <person name="Smith M.E."/>
            <person name="James T.Y."/>
            <person name="Grigoriev I.V."/>
        </authorList>
    </citation>
    <scope>NUCLEOTIDE SEQUENCE [LARGE SCALE GENOMIC DNA]</scope>
    <source>
        <strain evidence="4">RSA 468</strain>
    </source>
</reference>
<evidence type="ECO:0000256" key="1">
    <source>
        <dbReference type="SAM" id="MobiDB-lite"/>
    </source>
</evidence>
<accession>A0A4P9ZZ10</accession>
<keyword evidence="4" id="KW-1185">Reference proteome</keyword>
<protein>
    <submittedName>
        <fullName evidence="3">Uncharacterized protein</fullName>
    </submittedName>
</protein>
<dbReference type="Proteomes" id="UP000268162">
    <property type="component" value="Unassembled WGS sequence"/>
</dbReference>
<organism evidence="3 4">
    <name type="scientific">Dimargaris cristalligena</name>
    <dbReference type="NCBI Taxonomy" id="215637"/>
    <lineage>
        <taxon>Eukaryota</taxon>
        <taxon>Fungi</taxon>
        <taxon>Fungi incertae sedis</taxon>
        <taxon>Zoopagomycota</taxon>
        <taxon>Kickxellomycotina</taxon>
        <taxon>Dimargaritomycetes</taxon>
        <taxon>Dimargaritales</taxon>
        <taxon>Dimargaritaceae</taxon>
        <taxon>Dimargaris</taxon>
    </lineage>
</organism>
<feature type="region of interest" description="Disordered" evidence="1">
    <location>
        <begin position="35"/>
        <end position="103"/>
    </location>
</feature>
<keyword evidence="2" id="KW-0732">Signal</keyword>
<evidence type="ECO:0000313" key="3">
    <source>
        <dbReference type="EMBL" id="RKP38030.1"/>
    </source>
</evidence>
<gene>
    <name evidence="3" type="ORF">BJ085DRAFT_39971</name>
</gene>
<feature type="compositionally biased region" description="Gly residues" evidence="1">
    <location>
        <begin position="63"/>
        <end position="72"/>
    </location>
</feature>
<proteinExistence type="predicted"/>
<sequence>MQLRVIATFFLVFVIGILAHPSLVDVIQRSVIDTPAPSLQPRTPSNESSSAKPLPAADSALRKGGGAHGSGGHSSSSGSSGASSSKGGKSSSGSSSSHSSDGTARAVASPYVTLGICFMVPLLQQIYLYYTAF</sequence>
<name>A0A4P9ZZ10_9FUNG</name>
<feature type="compositionally biased region" description="Polar residues" evidence="1">
    <location>
        <begin position="40"/>
        <end position="51"/>
    </location>
</feature>
<evidence type="ECO:0000256" key="2">
    <source>
        <dbReference type="SAM" id="SignalP"/>
    </source>
</evidence>
<feature type="compositionally biased region" description="Low complexity" evidence="1">
    <location>
        <begin position="73"/>
        <end position="100"/>
    </location>
</feature>
<feature type="chain" id="PRO_5020682606" evidence="2">
    <location>
        <begin position="20"/>
        <end position="133"/>
    </location>
</feature>
<dbReference type="EMBL" id="ML002413">
    <property type="protein sequence ID" value="RKP38030.1"/>
    <property type="molecule type" value="Genomic_DNA"/>
</dbReference>